<dbReference type="Gene3D" id="3.30.40.10">
    <property type="entry name" value="Zinc/RING finger domain, C3HC4 (zinc finger)"/>
    <property type="match status" value="1"/>
</dbReference>
<dbReference type="Proteomes" id="UP000593567">
    <property type="component" value="Unassembled WGS sequence"/>
</dbReference>
<dbReference type="GO" id="GO:0005634">
    <property type="term" value="C:nucleus"/>
    <property type="evidence" value="ECO:0007669"/>
    <property type="project" value="TreeGrafter"/>
</dbReference>
<reference evidence="2" key="1">
    <citation type="submission" date="2020-06" db="EMBL/GenBank/DDBJ databases">
        <title>Draft genome of Bugula neritina, a colonial animal packing powerful symbionts and potential medicines.</title>
        <authorList>
            <person name="Rayko M."/>
        </authorList>
    </citation>
    <scope>NUCLEOTIDE SEQUENCE [LARGE SCALE GENOMIC DNA]</scope>
    <source>
        <strain evidence="2">Kwan_BN1</strain>
    </source>
</reference>
<sequence>MANACSNLTPMNLLPLMRDVDITCDKPCYDGRMAKNLLNYPCSLNSSSGFMAERFVKPPVNLVVKFPCSIRVKAIIINNTSGSFTSDSFEILSYSLSNNMEPSKHPVYKRIGRCYNVKPGEIIFINHRYRTVGEICSTDGQSFPLVSHDRTLLNNARHVMIRITHTLNGGLPVISCLQIIGSPHSKEFFKSLTPLPSKTETVNPPLESPPVVSAPRVNYTNEEERVTPADFLDPITCDIMSLPVTLPSGYTIDQSTLDRHVAGEKGWGRNPSDPFTGIPFTESSYPLTNTLLKERIDKYVLMEDIVIGKTTGTLKRKNEESYNSTSRLTSLNPYKVFKHNSEVEIGANVATNATTTTNITTTANSTTTSNTTPTTKAITTINTTNTINTTTTTNTNTITNASITANSTTSANTAPTAADKSDNICSHLTKLLAKSSSFRTVELSIPKRRHCMHCFSTNSEDGFYQLLCCENVICRKCVLIPDVLCKKCMKVVPKSDIVRYHYY</sequence>
<dbReference type="OrthoDB" id="20295at2759"/>
<evidence type="ECO:0000313" key="3">
    <source>
        <dbReference type="Proteomes" id="UP000593567"/>
    </source>
</evidence>
<keyword evidence="3" id="KW-1185">Reference proteome</keyword>
<dbReference type="CDD" id="cd16660">
    <property type="entry name" value="RING-Ubox_RNF37"/>
    <property type="match status" value="1"/>
</dbReference>
<protein>
    <submittedName>
        <fullName evidence="2">UBOX5</fullName>
    </submittedName>
</protein>
<organism evidence="2 3">
    <name type="scientific">Bugula neritina</name>
    <name type="common">Brown bryozoan</name>
    <name type="synonym">Sertularia neritina</name>
    <dbReference type="NCBI Taxonomy" id="10212"/>
    <lineage>
        <taxon>Eukaryota</taxon>
        <taxon>Metazoa</taxon>
        <taxon>Spiralia</taxon>
        <taxon>Lophotrochozoa</taxon>
        <taxon>Bryozoa</taxon>
        <taxon>Gymnolaemata</taxon>
        <taxon>Cheilostomatida</taxon>
        <taxon>Flustrina</taxon>
        <taxon>Buguloidea</taxon>
        <taxon>Bugulidae</taxon>
        <taxon>Bugula</taxon>
    </lineage>
</organism>
<dbReference type="EMBL" id="VXIV02002494">
    <property type="protein sequence ID" value="KAF6025120.1"/>
    <property type="molecule type" value="Genomic_DNA"/>
</dbReference>
<dbReference type="GO" id="GO:0031625">
    <property type="term" value="F:ubiquitin protein ligase binding"/>
    <property type="evidence" value="ECO:0007669"/>
    <property type="project" value="TreeGrafter"/>
</dbReference>
<dbReference type="Pfam" id="PF04564">
    <property type="entry name" value="U-box"/>
    <property type="match status" value="1"/>
</dbReference>
<dbReference type="InterPro" id="IPR039847">
    <property type="entry name" value="Ubox5"/>
</dbReference>
<dbReference type="InterPro" id="IPR013083">
    <property type="entry name" value="Znf_RING/FYVE/PHD"/>
</dbReference>
<dbReference type="InterPro" id="IPR039925">
    <property type="entry name" value="RNF37_RING-Ubox"/>
</dbReference>
<accession>A0A7J7JFW7</accession>
<dbReference type="GO" id="GO:0034450">
    <property type="term" value="F:ubiquitin-ubiquitin ligase activity"/>
    <property type="evidence" value="ECO:0007669"/>
    <property type="project" value="TreeGrafter"/>
</dbReference>
<dbReference type="InterPro" id="IPR003613">
    <property type="entry name" value="Ubox_domain"/>
</dbReference>
<evidence type="ECO:0000259" key="1">
    <source>
        <dbReference type="PROSITE" id="PS51698"/>
    </source>
</evidence>
<gene>
    <name evidence="2" type="ORF">EB796_016572</name>
</gene>
<dbReference type="GO" id="GO:0000209">
    <property type="term" value="P:protein polyubiquitination"/>
    <property type="evidence" value="ECO:0007669"/>
    <property type="project" value="TreeGrafter"/>
</dbReference>
<dbReference type="PANTHER" id="PTHR13492:SF2">
    <property type="entry name" value="RING FINGER PROTEIN 37"/>
    <property type="match status" value="1"/>
</dbReference>
<feature type="domain" description="U-box" evidence="1">
    <location>
        <begin position="226"/>
        <end position="306"/>
    </location>
</feature>
<dbReference type="InterPro" id="IPR045696">
    <property type="entry name" value="Ubox5_N"/>
</dbReference>
<proteinExistence type="predicted"/>
<dbReference type="PROSITE" id="PS51698">
    <property type="entry name" value="U_BOX"/>
    <property type="match status" value="1"/>
</dbReference>
<dbReference type="AlphaFoldDB" id="A0A7J7JFW7"/>
<dbReference type="SMART" id="SM00504">
    <property type="entry name" value="Ubox"/>
    <property type="match status" value="1"/>
</dbReference>
<comment type="caution">
    <text evidence="2">The sequence shown here is derived from an EMBL/GenBank/DDBJ whole genome shotgun (WGS) entry which is preliminary data.</text>
</comment>
<dbReference type="PANTHER" id="PTHR13492">
    <property type="entry name" value="RING FINGER PROTEIN 37"/>
    <property type="match status" value="1"/>
</dbReference>
<name>A0A7J7JFW7_BUGNE</name>
<dbReference type="SUPFAM" id="SSF57850">
    <property type="entry name" value="RING/U-box"/>
    <property type="match status" value="1"/>
</dbReference>
<dbReference type="Pfam" id="PF19318">
    <property type="entry name" value="DUF5918"/>
    <property type="match status" value="1"/>
</dbReference>
<evidence type="ECO:0000313" key="2">
    <source>
        <dbReference type="EMBL" id="KAF6025120.1"/>
    </source>
</evidence>